<comment type="caution">
    <text evidence="9">The sequence shown here is derived from an EMBL/GenBank/DDBJ whole genome shotgun (WGS) entry which is preliminary data.</text>
</comment>
<dbReference type="PROSITE" id="PS00094">
    <property type="entry name" value="C5_MTASE_1"/>
    <property type="match status" value="1"/>
</dbReference>
<evidence type="ECO:0000256" key="3">
    <source>
        <dbReference type="ARBA" id="ARBA00022691"/>
    </source>
</evidence>
<keyword evidence="3 6" id="KW-0949">S-adenosyl-L-methionine</keyword>
<keyword evidence="4" id="KW-0680">Restriction system</keyword>
<accession>A0AA92TV90</accession>
<evidence type="ECO:0000256" key="1">
    <source>
        <dbReference type="ARBA" id="ARBA00022603"/>
    </source>
</evidence>
<gene>
    <name evidence="9" type="ORF">DWV76_15160</name>
</gene>
<feature type="active site" evidence="6">
    <location>
        <position position="72"/>
    </location>
</feature>
<evidence type="ECO:0000256" key="7">
    <source>
        <dbReference type="RuleBase" id="RU000416"/>
    </source>
</evidence>
<dbReference type="InterPro" id="IPR018117">
    <property type="entry name" value="C5_DNA_meth_AS"/>
</dbReference>
<dbReference type="EMBL" id="QSAG01000049">
    <property type="protein sequence ID" value="RGW39856.1"/>
    <property type="molecule type" value="Genomic_DNA"/>
</dbReference>
<dbReference type="NCBIfam" id="TIGR00675">
    <property type="entry name" value="dcm"/>
    <property type="match status" value="1"/>
</dbReference>
<evidence type="ECO:0000313" key="9">
    <source>
        <dbReference type="EMBL" id="RGW39856.1"/>
    </source>
</evidence>
<keyword evidence="1 6" id="KW-0489">Methyltransferase</keyword>
<dbReference type="Gene3D" id="3.40.50.150">
    <property type="entry name" value="Vaccinia Virus protein VP39"/>
    <property type="match status" value="1"/>
</dbReference>
<dbReference type="PRINTS" id="PR00105">
    <property type="entry name" value="C5METTRFRASE"/>
</dbReference>
<dbReference type="PANTHER" id="PTHR46098">
    <property type="entry name" value="TRNA (CYTOSINE(38)-C(5))-METHYLTRANSFERASE"/>
    <property type="match status" value="1"/>
</dbReference>
<dbReference type="AlphaFoldDB" id="A0AA92TV90"/>
<keyword evidence="2 6" id="KW-0808">Transferase</keyword>
<dbReference type="Pfam" id="PF00145">
    <property type="entry name" value="DNA_methylase"/>
    <property type="match status" value="2"/>
</dbReference>
<dbReference type="EC" id="2.1.1.37" evidence="8"/>
<dbReference type="PANTHER" id="PTHR46098:SF1">
    <property type="entry name" value="TRNA (CYTOSINE(38)-C(5))-METHYLTRANSFERASE"/>
    <property type="match status" value="1"/>
</dbReference>
<protein>
    <recommendedName>
        <fullName evidence="8">Cytosine-specific methyltransferase</fullName>
        <ecNumber evidence="8">2.1.1.37</ecNumber>
    </recommendedName>
</protein>
<dbReference type="InterPro" id="IPR050750">
    <property type="entry name" value="C5-MTase"/>
</dbReference>
<proteinExistence type="inferred from homology"/>
<comment type="catalytic activity">
    <reaction evidence="5 8">
        <text>a 2'-deoxycytidine in DNA + S-adenosyl-L-methionine = a 5-methyl-2'-deoxycytidine in DNA + S-adenosyl-L-homocysteine + H(+)</text>
        <dbReference type="Rhea" id="RHEA:13681"/>
        <dbReference type="Rhea" id="RHEA-COMP:11369"/>
        <dbReference type="Rhea" id="RHEA-COMP:11370"/>
        <dbReference type="ChEBI" id="CHEBI:15378"/>
        <dbReference type="ChEBI" id="CHEBI:57856"/>
        <dbReference type="ChEBI" id="CHEBI:59789"/>
        <dbReference type="ChEBI" id="CHEBI:85452"/>
        <dbReference type="ChEBI" id="CHEBI:85454"/>
        <dbReference type="EC" id="2.1.1.37"/>
    </reaction>
</comment>
<dbReference type="SUPFAM" id="SSF53335">
    <property type="entry name" value="S-adenosyl-L-methionine-dependent methyltransferases"/>
    <property type="match status" value="1"/>
</dbReference>
<evidence type="ECO:0000256" key="8">
    <source>
        <dbReference type="RuleBase" id="RU000417"/>
    </source>
</evidence>
<dbReference type="Proteomes" id="UP000283785">
    <property type="component" value="Unassembled WGS sequence"/>
</dbReference>
<dbReference type="PROSITE" id="PS51679">
    <property type="entry name" value="SAM_MT_C5"/>
    <property type="match status" value="1"/>
</dbReference>
<comment type="similarity">
    <text evidence="6 7">Belongs to the class I-like SAM-binding methyltransferase superfamily. C5-methyltransferase family.</text>
</comment>
<sequence length="349" mass="40473">MNHASLFSGIGGAEVAASMMGWQNLFHCEIQEFPRKVLQYWFPNSESYEDITKTDFHQWQGKVDVLTGGFPCQPFSVAGRRKGEDDNRYLWPQMLRAIREIKPTWIVGENVAGIRTMVEPGQETKVGRTGDLFEENYIYREESRFTLEKICQELEAAGYSVQPFNIPACSVGAPHKRERIWIVAHRADTGAETLQYERKNRVHASRSPSYAYSNRPRKWKNKQKSFSRCCRTSNLGSCRNTRTLADSLRHRSNKVHKDLQPKFSDGEKSYGIGNQWNDTFSIFQKEDFWKDFPTQSPVCRRNDGIPFDVDRLTISFPKWRTESIKAYGNAWVPQVAYKIFRAIEAEEKK</sequence>
<dbReference type="GO" id="GO:0009307">
    <property type="term" value="P:DNA restriction-modification system"/>
    <property type="evidence" value="ECO:0007669"/>
    <property type="project" value="UniProtKB-KW"/>
</dbReference>
<organism evidence="9 10">
    <name type="scientific">Segatella copri</name>
    <dbReference type="NCBI Taxonomy" id="165179"/>
    <lineage>
        <taxon>Bacteria</taxon>
        <taxon>Pseudomonadati</taxon>
        <taxon>Bacteroidota</taxon>
        <taxon>Bacteroidia</taxon>
        <taxon>Bacteroidales</taxon>
        <taxon>Prevotellaceae</taxon>
        <taxon>Segatella</taxon>
    </lineage>
</organism>
<dbReference type="RefSeq" id="WP_118066750.1">
    <property type="nucleotide sequence ID" value="NZ_QSAG01000049.1"/>
</dbReference>
<evidence type="ECO:0000313" key="10">
    <source>
        <dbReference type="Proteomes" id="UP000283785"/>
    </source>
</evidence>
<evidence type="ECO:0000256" key="2">
    <source>
        <dbReference type="ARBA" id="ARBA00022679"/>
    </source>
</evidence>
<reference evidence="9 10" key="1">
    <citation type="submission" date="2018-08" db="EMBL/GenBank/DDBJ databases">
        <title>A genome reference for cultivated species of the human gut microbiota.</title>
        <authorList>
            <person name="Zou Y."/>
            <person name="Xue W."/>
            <person name="Luo G."/>
        </authorList>
    </citation>
    <scope>NUCLEOTIDE SEQUENCE [LARGE SCALE GENOMIC DNA]</scope>
    <source>
        <strain evidence="9 10">AF12-50</strain>
    </source>
</reference>
<dbReference type="InterPro" id="IPR001525">
    <property type="entry name" value="C5_MeTfrase"/>
</dbReference>
<evidence type="ECO:0000256" key="4">
    <source>
        <dbReference type="ARBA" id="ARBA00022747"/>
    </source>
</evidence>
<evidence type="ECO:0000256" key="5">
    <source>
        <dbReference type="ARBA" id="ARBA00047422"/>
    </source>
</evidence>
<dbReference type="GO" id="GO:0003886">
    <property type="term" value="F:DNA (cytosine-5-)-methyltransferase activity"/>
    <property type="evidence" value="ECO:0007669"/>
    <property type="project" value="UniProtKB-EC"/>
</dbReference>
<name>A0AA92TV90_9BACT</name>
<evidence type="ECO:0000256" key="6">
    <source>
        <dbReference type="PROSITE-ProRule" id="PRU01016"/>
    </source>
</evidence>
<dbReference type="GO" id="GO:0032259">
    <property type="term" value="P:methylation"/>
    <property type="evidence" value="ECO:0007669"/>
    <property type="project" value="UniProtKB-KW"/>
</dbReference>
<dbReference type="InterPro" id="IPR029063">
    <property type="entry name" value="SAM-dependent_MTases_sf"/>
</dbReference>